<dbReference type="Pfam" id="PF08240">
    <property type="entry name" value="ADH_N"/>
    <property type="match status" value="1"/>
</dbReference>
<dbReference type="InterPro" id="IPR036291">
    <property type="entry name" value="NAD(P)-bd_dom_sf"/>
</dbReference>
<dbReference type="InterPro" id="IPR052585">
    <property type="entry name" value="Lipid_raft_assoc_Zn_ADH"/>
</dbReference>
<sequence length="335" mass="36006">MRRGGNEVNSVVGNDTVGLTDVPLANLVASGRDVLVQVKAISINPVDIKTTAHTAAAQIRGYDAAGIVVGVGPDVTKFKVNDRVFYAGTTTRNGSYADQQLVDERLVARAPALDFADLAALPLTWLTAAEILFEKLSYTPAPGANVGHTILVINGAGGVGSILTQLAHYVGLTVIATSSPRNFAWLKAHGVDHVVDYHQSLVSQVKQFGLTIDSSLNLIDTGQYFDELVELVRPFGHLVNITSTAQPIDIMKLQPKSLSFDWELMFTKSGYHDRMASQGQSLAWLADLLASGHIKSTRTQTIQAPITAATLKQAHADLRDHHMVGKLVVENTAHN</sequence>
<reference evidence="2 3" key="1">
    <citation type="submission" date="2018-08" db="EMBL/GenBank/DDBJ databases">
        <title>Lactobacillus suantsai sp. nov., isolated from traditional fermented suan-tsai in Taiwan.</title>
        <authorList>
            <person name="Huang C.-H."/>
        </authorList>
    </citation>
    <scope>NUCLEOTIDE SEQUENCE [LARGE SCALE GENOMIC DNA]</scope>
    <source>
        <strain evidence="2 3">BCRC 12945</strain>
    </source>
</reference>
<dbReference type="Pfam" id="PF13602">
    <property type="entry name" value="ADH_zinc_N_2"/>
    <property type="match status" value="1"/>
</dbReference>
<dbReference type="AlphaFoldDB" id="A0A4Q0VG78"/>
<accession>A0A4Q0VG78</accession>
<dbReference type="InterPro" id="IPR014182">
    <property type="entry name" value="ADH_Zn_typ-1"/>
</dbReference>
<protein>
    <submittedName>
        <fullName evidence="2">Zinc-binding alcohol dehydrogenase family protein</fullName>
    </submittedName>
</protein>
<dbReference type="SUPFAM" id="SSF51735">
    <property type="entry name" value="NAD(P)-binding Rossmann-fold domains"/>
    <property type="match status" value="1"/>
</dbReference>
<dbReference type="PANTHER" id="PTHR43482:SF1">
    <property type="entry name" value="PROTEIN AST1-RELATED"/>
    <property type="match status" value="1"/>
</dbReference>
<dbReference type="InterPro" id="IPR013154">
    <property type="entry name" value="ADH-like_N"/>
</dbReference>
<dbReference type="GO" id="GO:0008270">
    <property type="term" value="F:zinc ion binding"/>
    <property type="evidence" value="ECO:0007669"/>
    <property type="project" value="InterPro"/>
</dbReference>
<dbReference type="PANTHER" id="PTHR43482">
    <property type="entry name" value="PROTEIN AST1-RELATED"/>
    <property type="match status" value="1"/>
</dbReference>
<dbReference type="Proteomes" id="UP000290602">
    <property type="component" value="Unassembled WGS sequence"/>
</dbReference>
<proteinExistence type="predicted"/>
<dbReference type="InterPro" id="IPR020843">
    <property type="entry name" value="ER"/>
</dbReference>
<evidence type="ECO:0000313" key="2">
    <source>
        <dbReference type="EMBL" id="RXI77555.1"/>
    </source>
</evidence>
<dbReference type="SUPFAM" id="SSF50129">
    <property type="entry name" value="GroES-like"/>
    <property type="match status" value="1"/>
</dbReference>
<dbReference type="GO" id="GO:0016491">
    <property type="term" value="F:oxidoreductase activity"/>
    <property type="evidence" value="ECO:0007669"/>
    <property type="project" value="InterPro"/>
</dbReference>
<keyword evidence="3" id="KW-1185">Reference proteome</keyword>
<feature type="domain" description="Enoyl reductase (ER)" evidence="1">
    <location>
        <begin position="13"/>
        <end position="329"/>
    </location>
</feature>
<dbReference type="InterPro" id="IPR011032">
    <property type="entry name" value="GroES-like_sf"/>
</dbReference>
<dbReference type="Gene3D" id="3.40.50.720">
    <property type="entry name" value="NAD(P)-binding Rossmann-like Domain"/>
    <property type="match status" value="1"/>
</dbReference>
<gene>
    <name evidence="2" type="ORF">DXH47_08980</name>
</gene>
<comment type="caution">
    <text evidence="2">The sequence shown here is derived from an EMBL/GenBank/DDBJ whole genome shotgun (WGS) entry which is preliminary data.</text>
</comment>
<evidence type="ECO:0000313" key="3">
    <source>
        <dbReference type="Proteomes" id="UP000290602"/>
    </source>
</evidence>
<dbReference type="Gene3D" id="3.90.180.10">
    <property type="entry name" value="Medium-chain alcohol dehydrogenases, catalytic domain"/>
    <property type="match status" value="1"/>
</dbReference>
<evidence type="ECO:0000259" key="1">
    <source>
        <dbReference type="SMART" id="SM00829"/>
    </source>
</evidence>
<organism evidence="2 3">
    <name type="scientific">Levilactobacillus suantsaii</name>
    <dbReference type="NCBI Taxonomy" id="2292255"/>
    <lineage>
        <taxon>Bacteria</taxon>
        <taxon>Bacillati</taxon>
        <taxon>Bacillota</taxon>
        <taxon>Bacilli</taxon>
        <taxon>Lactobacillales</taxon>
        <taxon>Lactobacillaceae</taxon>
        <taxon>Levilactobacillus</taxon>
    </lineage>
</organism>
<dbReference type="EMBL" id="QXIL01000020">
    <property type="protein sequence ID" value="RXI77555.1"/>
    <property type="molecule type" value="Genomic_DNA"/>
</dbReference>
<dbReference type="OrthoDB" id="9792162at2"/>
<dbReference type="CDD" id="cd08252">
    <property type="entry name" value="AL_MDR"/>
    <property type="match status" value="1"/>
</dbReference>
<dbReference type="SMART" id="SM00829">
    <property type="entry name" value="PKS_ER"/>
    <property type="match status" value="1"/>
</dbReference>
<name>A0A4Q0VG78_9LACO</name>